<dbReference type="Pfam" id="PF00314">
    <property type="entry name" value="Thaumatin"/>
    <property type="match status" value="1"/>
</dbReference>
<dbReference type="PROSITE" id="PS51367">
    <property type="entry name" value="THAUMATIN_2"/>
    <property type="match status" value="1"/>
</dbReference>
<dbReference type="FunFam" id="2.60.110.10:FF:000001">
    <property type="entry name" value="THAUMATIN-LIKE PROTEIN 1"/>
    <property type="match status" value="1"/>
</dbReference>
<protein>
    <recommendedName>
        <fullName evidence="4">Thaumatin-like protein 1</fullName>
    </recommendedName>
</protein>
<accession>A0A835VM76</accession>
<dbReference type="Proteomes" id="UP000639772">
    <property type="component" value="Chromosome 1"/>
</dbReference>
<dbReference type="PANTHER" id="PTHR31048">
    <property type="entry name" value="OS03G0233200 PROTEIN"/>
    <property type="match status" value="1"/>
</dbReference>
<evidence type="ECO:0000313" key="2">
    <source>
        <dbReference type="EMBL" id="KAG0502058.1"/>
    </source>
</evidence>
<dbReference type="InterPro" id="IPR001938">
    <property type="entry name" value="Thaumatin"/>
</dbReference>
<proteinExistence type="predicted"/>
<dbReference type="OrthoDB" id="430315at2759"/>
<reference evidence="2 3" key="1">
    <citation type="journal article" date="2020" name="Nat. Food">
        <title>A phased Vanilla planifolia genome enables genetic improvement of flavour and production.</title>
        <authorList>
            <person name="Hasing T."/>
            <person name="Tang H."/>
            <person name="Brym M."/>
            <person name="Khazi F."/>
            <person name="Huang T."/>
            <person name="Chambers A.H."/>
        </authorList>
    </citation>
    <scope>NUCLEOTIDE SEQUENCE [LARGE SCALE GENOMIC DNA]</scope>
    <source>
        <tissue evidence="2">Leaf</tissue>
    </source>
</reference>
<feature type="signal peptide" evidence="1">
    <location>
        <begin position="1"/>
        <end position="28"/>
    </location>
</feature>
<dbReference type="CDD" id="cd09218">
    <property type="entry name" value="TLP-PA"/>
    <property type="match status" value="1"/>
</dbReference>
<gene>
    <name evidence="2" type="ORF">HPP92_002130</name>
</gene>
<dbReference type="EMBL" id="JADCNM010000001">
    <property type="protein sequence ID" value="KAG0502058.1"/>
    <property type="molecule type" value="Genomic_DNA"/>
</dbReference>
<dbReference type="SMART" id="SM00205">
    <property type="entry name" value="THN"/>
    <property type="match status" value="1"/>
</dbReference>
<comment type="caution">
    <text evidence="2">The sequence shown here is derived from an EMBL/GenBank/DDBJ whole genome shotgun (WGS) entry which is preliminary data.</text>
</comment>
<organism evidence="2 3">
    <name type="scientific">Vanilla planifolia</name>
    <name type="common">Vanilla</name>
    <dbReference type="NCBI Taxonomy" id="51239"/>
    <lineage>
        <taxon>Eukaryota</taxon>
        <taxon>Viridiplantae</taxon>
        <taxon>Streptophyta</taxon>
        <taxon>Embryophyta</taxon>
        <taxon>Tracheophyta</taxon>
        <taxon>Spermatophyta</taxon>
        <taxon>Magnoliopsida</taxon>
        <taxon>Liliopsida</taxon>
        <taxon>Asparagales</taxon>
        <taxon>Orchidaceae</taxon>
        <taxon>Vanilloideae</taxon>
        <taxon>Vanilleae</taxon>
        <taxon>Vanilla</taxon>
    </lineage>
</organism>
<dbReference type="SUPFAM" id="SSF49870">
    <property type="entry name" value="Osmotin, thaumatin-like protein"/>
    <property type="match status" value="1"/>
</dbReference>
<keyword evidence="1" id="KW-0732">Signal</keyword>
<evidence type="ECO:0000313" key="3">
    <source>
        <dbReference type="Proteomes" id="UP000639772"/>
    </source>
</evidence>
<dbReference type="Gene3D" id="2.60.110.10">
    <property type="entry name" value="Thaumatin"/>
    <property type="match status" value="1"/>
</dbReference>
<name>A0A835VM76_VANPL</name>
<dbReference type="AlphaFoldDB" id="A0A835VM76"/>
<dbReference type="PRINTS" id="PR00347">
    <property type="entry name" value="THAUMATIN"/>
</dbReference>
<feature type="chain" id="PRO_5032561787" description="Thaumatin-like protein 1" evidence="1">
    <location>
        <begin position="29"/>
        <end position="319"/>
    </location>
</feature>
<evidence type="ECO:0008006" key="4">
    <source>
        <dbReference type="Google" id="ProtNLM"/>
    </source>
</evidence>
<evidence type="ECO:0000256" key="1">
    <source>
        <dbReference type="SAM" id="SignalP"/>
    </source>
</evidence>
<sequence length="319" mass="33566">MRSMATLPSLPLLRLVVLLLLRSPGVKGTIFSIANDCGYTVWPGILSGAGTAELETTGFSLESGETRSLQIPSSWSGRLWGRTHCSTDQNADRFSCVTGDCGSGKTECAGGGAAPPATLAEFTLDGNGGMDFFDVSLVDGYNLPMIIAPTEAAGGTCSTTGCVANLNGVCPSDLRVILSEVGKQIVACRSACEAFGTPEFCCSGAYGNPNTCKPSSYSRFFKKACPRAYSYAFDDATSTFTCPTGVDYVITFCPNTRSKAAAESNPEAVGWPLINNTMMFMNPVISDAAEPTRLSATVTAAAAAVVSSGLWTLQRRWFF</sequence>
<dbReference type="InterPro" id="IPR037176">
    <property type="entry name" value="Osmotin/thaumatin-like_sf"/>
</dbReference>